<dbReference type="Pfam" id="PF03466">
    <property type="entry name" value="LysR_substrate"/>
    <property type="match status" value="1"/>
</dbReference>
<comment type="similarity">
    <text evidence="1">Belongs to the LysR transcriptional regulatory family.</text>
</comment>
<dbReference type="Pfam" id="PF00126">
    <property type="entry name" value="HTH_1"/>
    <property type="match status" value="1"/>
</dbReference>
<dbReference type="GO" id="GO:0000976">
    <property type="term" value="F:transcription cis-regulatory region binding"/>
    <property type="evidence" value="ECO:0007669"/>
    <property type="project" value="TreeGrafter"/>
</dbReference>
<dbReference type="InterPro" id="IPR036388">
    <property type="entry name" value="WH-like_DNA-bd_sf"/>
</dbReference>
<dbReference type="GO" id="GO:0003700">
    <property type="term" value="F:DNA-binding transcription factor activity"/>
    <property type="evidence" value="ECO:0007669"/>
    <property type="project" value="InterPro"/>
</dbReference>
<dbReference type="RefSeq" id="WP_054552828.1">
    <property type="nucleotide sequence ID" value="NZ_LJTC01000005.1"/>
</dbReference>
<evidence type="ECO:0000259" key="5">
    <source>
        <dbReference type="PROSITE" id="PS50931"/>
    </source>
</evidence>
<evidence type="ECO:0000256" key="4">
    <source>
        <dbReference type="ARBA" id="ARBA00023163"/>
    </source>
</evidence>
<dbReference type="SUPFAM" id="SSF53850">
    <property type="entry name" value="Periplasmic binding protein-like II"/>
    <property type="match status" value="1"/>
</dbReference>
<dbReference type="OrthoDB" id="9808620at2"/>
<sequence length="301" mass="33685">MDTEDLRKFLVIAKHNNLQQASATLNVTPGALSKVIKRLEIKLNTQLFKRIGRNIKLNQQGEKFRHYALNLVHEADQAISEFNGSTKNTVVNLSGPSLLLQHYLPLLLSQFNEQGFQFNIDTSWEGQAIEQVASGHAHLALVTEVALNESTLQSDFERIYLGTTTFKVVAAHSHPLFEQFSKGSLTNRELFQFSFACPSISPFCGVTRGIGSDGWRDDKVPRTISYRCNDFSTLLSLVKQGIALAYVPDFIANDPALKVIDVLDCNYTCQERLELVYKPSLATGWLNKFAAKVRAAHQRIA</sequence>
<evidence type="ECO:0000313" key="7">
    <source>
        <dbReference type="Proteomes" id="UP000050378"/>
    </source>
</evidence>
<evidence type="ECO:0000256" key="1">
    <source>
        <dbReference type="ARBA" id="ARBA00009437"/>
    </source>
</evidence>
<gene>
    <name evidence="6" type="ORF">AOG27_09745</name>
</gene>
<keyword evidence="2" id="KW-0805">Transcription regulation</keyword>
<evidence type="ECO:0000256" key="2">
    <source>
        <dbReference type="ARBA" id="ARBA00023015"/>
    </source>
</evidence>
<organism evidence="6 7">
    <name type="scientific">Pseudoalteromonas lipolytica</name>
    <dbReference type="NCBI Taxonomy" id="570156"/>
    <lineage>
        <taxon>Bacteria</taxon>
        <taxon>Pseudomonadati</taxon>
        <taxon>Pseudomonadota</taxon>
        <taxon>Gammaproteobacteria</taxon>
        <taxon>Alteromonadales</taxon>
        <taxon>Pseudoalteromonadaceae</taxon>
        <taxon>Pseudoalteromonas</taxon>
    </lineage>
</organism>
<dbReference type="SUPFAM" id="SSF46785">
    <property type="entry name" value="Winged helix' DNA-binding domain"/>
    <property type="match status" value="1"/>
</dbReference>
<comment type="caution">
    <text evidence="6">The sequence shown here is derived from an EMBL/GenBank/DDBJ whole genome shotgun (WGS) entry which is preliminary data.</text>
</comment>
<proteinExistence type="inferred from homology"/>
<dbReference type="PANTHER" id="PTHR30126:SF40">
    <property type="entry name" value="HTH-TYPE TRANSCRIPTIONAL REGULATOR GLTR"/>
    <property type="match status" value="1"/>
</dbReference>
<dbReference type="EMBL" id="LJTC01000005">
    <property type="protein sequence ID" value="KPM83914.1"/>
    <property type="molecule type" value="Genomic_DNA"/>
</dbReference>
<accession>A0A0P7E876</accession>
<dbReference type="PANTHER" id="PTHR30126">
    <property type="entry name" value="HTH-TYPE TRANSCRIPTIONAL REGULATOR"/>
    <property type="match status" value="1"/>
</dbReference>
<dbReference type="InterPro" id="IPR000847">
    <property type="entry name" value="LysR_HTH_N"/>
</dbReference>
<dbReference type="PATRIC" id="fig|570156.3.peg.3019"/>
<protein>
    <submittedName>
        <fullName evidence="6">LysR family transcriptional regulator</fullName>
    </submittedName>
</protein>
<evidence type="ECO:0000313" key="6">
    <source>
        <dbReference type="EMBL" id="KPM83914.1"/>
    </source>
</evidence>
<dbReference type="PROSITE" id="PS50931">
    <property type="entry name" value="HTH_LYSR"/>
    <property type="match status" value="1"/>
</dbReference>
<evidence type="ECO:0000256" key="3">
    <source>
        <dbReference type="ARBA" id="ARBA00023125"/>
    </source>
</evidence>
<dbReference type="AlphaFoldDB" id="A0A0P7E876"/>
<dbReference type="STRING" id="570156.AOG27_09745"/>
<dbReference type="Proteomes" id="UP000050378">
    <property type="component" value="Unassembled WGS sequence"/>
</dbReference>
<feature type="domain" description="HTH lysR-type" evidence="5">
    <location>
        <begin position="1"/>
        <end position="58"/>
    </location>
</feature>
<dbReference type="InterPro" id="IPR036390">
    <property type="entry name" value="WH_DNA-bd_sf"/>
</dbReference>
<dbReference type="Gene3D" id="3.40.190.290">
    <property type="match status" value="1"/>
</dbReference>
<keyword evidence="3" id="KW-0238">DNA-binding</keyword>
<keyword evidence="4" id="KW-0804">Transcription</keyword>
<dbReference type="InterPro" id="IPR005119">
    <property type="entry name" value="LysR_subst-bd"/>
</dbReference>
<name>A0A0P7E876_9GAMM</name>
<dbReference type="Gene3D" id="1.10.10.10">
    <property type="entry name" value="Winged helix-like DNA-binding domain superfamily/Winged helix DNA-binding domain"/>
    <property type="match status" value="1"/>
</dbReference>
<dbReference type="CDD" id="cd05466">
    <property type="entry name" value="PBP2_LTTR_substrate"/>
    <property type="match status" value="1"/>
</dbReference>
<reference evidence="6 7" key="1">
    <citation type="submission" date="2015-09" db="EMBL/GenBank/DDBJ databases">
        <title>Draft Genome Sequence of Pseudoalteromonas lipolytica UCD-48B.</title>
        <authorList>
            <person name="Krusor M."/>
            <person name="Coil D.A."/>
            <person name="Lang J.M."/>
            <person name="Eisen J.A."/>
            <person name="Alexiev A."/>
        </authorList>
    </citation>
    <scope>NUCLEOTIDE SEQUENCE [LARGE SCALE GENOMIC DNA]</scope>
    <source>
        <strain evidence="6 7">UCD-48B</strain>
    </source>
</reference>